<keyword evidence="2" id="KW-1185">Reference proteome</keyword>
<name>A0A5N5HHD6_9ROSA</name>
<organism evidence="1 2">
    <name type="scientific">Pyrus ussuriensis x Pyrus communis</name>
    <dbReference type="NCBI Taxonomy" id="2448454"/>
    <lineage>
        <taxon>Eukaryota</taxon>
        <taxon>Viridiplantae</taxon>
        <taxon>Streptophyta</taxon>
        <taxon>Embryophyta</taxon>
        <taxon>Tracheophyta</taxon>
        <taxon>Spermatophyta</taxon>
        <taxon>Magnoliopsida</taxon>
        <taxon>eudicotyledons</taxon>
        <taxon>Gunneridae</taxon>
        <taxon>Pentapetalae</taxon>
        <taxon>rosids</taxon>
        <taxon>fabids</taxon>
        <taxon>Rosales</taxon>
        <taxon>Rosaceae</taxon>
        <taxon>Amygdaloideae</taxon>
        <taxon>Maleae</taxon>
        <taxon>Pyrus</taxon>
    </lineage>
</organism>
<evidence type="ECO:0000313" key="1">
    <source>
        <dbReference type="EMBL" id="KAB2622604.1"/>
    </source>
</evidence>
<evidence type="ECO:0000313" key="2">
    <source>
        <dbReference type="Proteomes" id="UP000327157"/>
    </source>
</evidence>
<dbReference type="AlphaFoldDB" id="A0A5N5HHD6"/>
<reference evidence="1 2" key="1">
    <citation type="submission" date="2019-09" db="EMBL/GenBank/DDBJ databases">
        <authorList>
            <person name="Ou C."/>
        </authorList>
    </citation>
    <scope>NUCLEOTIDE SEQUENCE [LARGE SCALE GENOMIC DNA]</scope>
    <source>
        <strain evidence="1">S2</strain>
        <tissue evidence="1">Leaf</tissue>
    </source>
</reference>
<dbReference type="EMBL" id="SMOL01000231">
    <property type="protein sequence ID" value="KAB2622604.1"/>
    <property type="molecule type" value="Genomic_DNA"/>
</dbReference>
<proteinExistence type="predicted"/>
<reference evidence="2" key="2">
    <citation type="submission" date="2019-10" db="EMBL/GenBank/DDBJ databases">
        <title>A de novo genome assembly of a pear dwarfing rootstock.</title>
        <authorList>
            <person name="Wang F."/>
            <person name="Wang J."/>
            <person name="Li S."/>
            <person name="Zhang Y."/>
            <person name="Fang M."/>
            <person name="Ma L."/>
            <person name="Zhao Y."/>
            <person name="Jiang S."/>
        </authorList>
    </citation>
    <scope>NUCLEOTIDE SEQUENCE [LARGE SCALE GENOMIC DNA]</scope>
</reference>
<gene>
    <name evidence="1" type="ORF">D8674_024786</name>
</gene>
<dbReference type="Proteomes" id="UP000327157">
    <property type="component" value="Chromosome 4"/>
</dbReference>
<protein>
    <submittedName>
        <fullName evidence="1">Uncharacterized protein</fullName>
    </submittedName>
</protein>
<comment type="caution">
    <text evidence="1">The sequence shown here is derived from an EMBL/GenBank/DDBJ whole genome shotgun (WGS) entry which is preliminary data.</text>
</comment>
<reference evidence="1 2" key="3">
    <citation type="submission" date="2019-11" db="EMBL/GenBank/DDBJ databases">
        <title>A de novo genome assembly of a pear dwarfing rootstock.</title>
        <authorList>
            <person name="Wang F."/>
            <person name="Wang J."/>
            <person name="Li S."/>
            <person name="Zhang Y."/>
            <person name="Fang M."/>
            <person name="Ma L."/>
            <person name="Zhao Y."/>
            <person name="Jiang S."/>
        </authorList>
    </citation>
    <scope>NUCLEOTIDE SEQUENCE [LARGE SCALE GENOMIC DNA]</scope>
    <source>
        <strain evidence="1">S2</strain>
        <tissue evidence="1">Leaf</tissue>
    </source>
</reference>
<accession>A0A5N5HHD6</accession>
<sequence>MPSSLSVTRAKSDRQPSPVLAGLEVTSFKAKTANILVYCQLYLDNRCNKGLQVRPHIPHLCPTCLIQNPYDHGTMGMALPYKVASAKSPGPKVDECLTCWS</sequence>